<keyword evidence="1" id="KW-1185">Reference proteome</keyword>
<sequence length="293" mass="32181">MKVEEIKIKLIDRIKRELEAPISIPLDSIASAMLMVNVSPPEGECDLTLKNPTCINEATVPGMGILFNYHQKTVNFTSKGLLVAYCAEINSRDKTIPVAGGPSPPIPEDVDVSLVLSSSIVKALVTDVGKESSVKSKEGEIKLKMISYKLDNERAQLNIHSDVKENGVKTATITSLVDLSHGSVISNGYLLGNVSLLSAEHKIEPPDNEVAKEMGKRMVSRLVSKANEHLRRMNVPFGPEIKLLNKAPVQVDSQVRKLNLGIFFFRDPWGSSQEALEELSRPGYCSSWLWSTS</sequence>
<accession>A0A6P5KL73</accession>
<evidence type="ECO:0000313" key="1">
    <source>
        <dbReference type="Proteomes" id="UP000515140"/>
    </source>
</evidence>
<dbReference type="GO" id="GO:0007608">
    <property type="term" value="P:sensory perception of smell"/>
    <property type="evidence" value="ECO:0007669"/>
    <property type="project" value="InterPro"/>
</dbReference>
<protein>
    <submittedName>
        <fullName evidence="2">Vomeromodulin-like isoform X1</fullName>
    </submittedName>
</protein>
<dbReference type="AlphaFoldDB" id="A0A6P5KL73"/>
<dbReference type="InterPro" id="IPR034433">
    <property type="entry name" value="Vomeromodulin"/>
</dbReference>
<name>A0A6P5KL73_PHACI</name>
<dbReference type="PANTHER" id="PTHR40142:SF1">
    <property type="entry name" value="BPI FOLD CONTAINING FAMILY B, MEMBER 9B-RELATED"/>
    <property type="match status" value="1"/>
</dbReference>
<dbReference type="PANTHER" id="PTHR40142">
    <property type="entry name" value="BPI FOLD-CONTAINING FAMILY B, MEMBER 9B-RELATED"/>
    <property type="match status" value="1"/>
</dbReference>
<reference evidence="2" key="1">
    <citation type="submission" date="2025-08" db="UniProtKB">
        <authorList>
            <consortium name="RefSeq"/>
        </authorList>
    </citation>
    <scope>IDENTIFICATION</scope>
    <source>
        <tissue evidence="2">Spleen</tissue>
    </source>
</reference>
<dbReference type="InParanoid" id="A0A6P5KL73"/>
<dbReference type="Proteomes" id="UP000515140">
    <property type="component" value="Unplaced"/>
</dbReference>
<gene>
    <name evidence="2" type="primary">LOC110211438</name>
</gene>
<dbReference type="KEGG" id="pcw:110211438"/>
<proteinExistence type="predicted"/>
<dbReference type="RefSeq" id="XP_020846403.1">
    <property type="nucleotide sequence ID" value="XM_020990744.1"/>
</dbReference>
<organism evidence="1 2">
    <name type="scientific">Phascolarctos cinereus</name>
    <name type="common">Koala</name>
    <dbReference type="NCBI Taxonomy" id="38626"/>
    <lineage>
        <taxon>Eukaryota</taxon>
        <taxon>Metazoa</taxon>
        <taxon>Chordata</taxon>
        <taxon>Craniata</taxon>
        <taxon>Vertebrata</taxon>
        <taxon>Euteleostomi</taxon>
        <taxon>Mammalia</taxon>
        <taxon>Metatheria</taxon>
        <taxon>Diprotodontia</taxon>
        <taxon>Phascolarctidae</taxon>
        <taxon>Phascolarctos</taxon>
    </lineage>
</organism>
<evidence type="ECO:0000313" key="2">
    <source>
        <dbReference type="RefSeq" id="XP_020846403.1"/>
    </source>
</evidence>
<dbReference type="GeneID" id="110211438"/>